<evidence type="ECO:0000256" key="12">
    <source>
        <dbReference type="ARBA" id="ARBA00023277"/>
    </source>
</evidence>
<dbReference type="GO" id="GO:0006004">
    <property type="term" value="P:fucose metabolic process"/>
    <property type="evidence" value="ECO:0007669"/>
    <property type="project" value="UniProtKB-KW"/>
</dbReference>
<sequence>MKKEMLLGPEDLRRFQNLSSQMAALDFIVSVASNVFVAPYDGSMARVVEGHRRYLGYKKTFQLDRRRLIELLDLLLEKLQFQVKWNYALNLSLSVNSKSEAKPMLYITCLLFAYSDESVIPLNIPSLHLY</sequence>
<dbReference type="InterPro" id="IPR019378">
    <property type="entry name" value="GDP-Fuc_O-FucTrfase"/>
</dbReference>
<comment type="similarity">
    <text evidence="3">Belongs to the glycosyltransferase GT106 family.</text>
</comment>
<evidence type="ECO:0000256" key="6">
    <source>
        <dbReference type="ARBA" id="ARBA00022692"/>
    </source>
</evidence>
<dbReference type="PANTHER" id="PTHR31741:SF51">
    <property type="entry name" value="RHAMNOGALACTURONAN I RHAMNOSYLTRANSFERASE 1"/>
    <property type="match status" value="1"/>
</dbReference>
<reference evidence="14" key="1">
    <citation type="submission" date="2020-06" db="EMBL/GenBank/DDBJ databases">
        <authorList>
            <person name="Li T."/>
            <person name="Hu X."/>
            <person name="Zhang T."/>
            <person name="Song X."/>
            <person name="Zhang H."/>
            <person name="Dai N."/>
            <person name="Sheng W."/>
            <person name="Hou X."/>
            <person name="Wei L."/>
        </authorList>
    </citation>
    <scope>NUCLEOTIDE SEQUENCE</scope>
    <source>
        <strain evidence="14">KEN8</strain>
        <tissue evidence="14">Leaf</tissue>
    </source>
</reference>
<dbReference type="EMBL" id="JACGWM010000005">
    <property type="protein sequence ID" value="KAL0372484.1"/>
    <property type="molecule type" value="Genomic_DNA"/>
</dbReference>
<keyword evidence="7" id="KW-0735">Signal-anchor</keyword>
<dbReference type="GO" id="GO:0016757">
    <property type="term" value="F:glycosyltransferase activity"/>
    <property type="evidence" value="ECO:0007669"/>
    <property type="project" value="UniProtKB-KW"/>
</dbReference>
<evidence type="ECO:0000256" key="3">
    <source>
        <dbReference type="ARBA" id="ARBA00007737"/>
    </source>
</evidence>
<evidence type="ECO:0000256" key="2">
    <source>
        <dbReference type="ARBA" id="ARBA00004881"/>
    </source>
</evidence>
<dbReference type="PANTHER" id="PTHR31741">
    <property type="entry name" value="OS02G0726500 PROTEIN-RELATED"/>
    <property type="match status" value="1"/>
</dbReference>
<name>A0AAW2QXY7_9LAMI</name>
<reference evidence="14" key="2">
    <citation type="journal article" date="2024" name="Plant">
        <title>Genomic evolution and insights into agronomic trait innovations of Sesamum species.</title>
        <authorList>
            <person name="Miao H."/>
            <person name="Wang L."/>
            <person name="Qu L."/>
            <person name="Liu H."/>
            <person name="Sun Y."/>
            <person name="Le M."/>
            <person name="Wang Q."/>
            <person name="Wei S."/>
            <person name="Zheng Y."/>
            <person name="Lin W."/>
            <person name="Duan Y."/>
            <person name="Cao H."/>
            <person name="Xiong S."/>
            <person name="Wang X."/>
            <person name="Wei L."/>
            <person name="Li C."/>
            <person name="Ma Q."/>
            <person name="Ju M."/>
            <person name="Zhao R."/>
            <person name="Li G."/>
            <person name="Mu C."/>
            <person name="Tian Q."/>
            <person name="Mei H."/>
            <person name="Zhang T."/>
            <person name="Gao T."/>
            <person name="Zhang H."/>
        </authorList>
    </citation>
    <scope>NUCLEOTIDE SEQUENCE</scope>
    <source>
        <strain evidence="14">KEN8</strain>
    </source>
</reference>
<comment type="pathway">
    <text evidence="2">Glycan metabolism.</text>
</comment>
<comment type="caution">
    <text evidence="14">The sequence shown here is derived from an EMBL/GenBank/DDBJ whole genome shotgun (WGS) entry which is preliminary data.</text>
</comment>
<keyword evidence="4" id="KW-0328">Glycosyltransferase</keyword>
<evidence type="ECO:0000256" key="8">
    <source>
        <dbReference type="ARBA" id="ARBA00022989"/>
    </source>
</evidence>
<evidence type="ECO:0000256" key="10">
    <source>
        <dbReference type="ARBA" id="ARBA00023180"/>
    </source>
</evidence>
<keyword evidence="5" id="KW-0808">Transferase</keyword>
<evidence type="ECO:0000256" key="4">
    <source>
        <dbReference type="ARBA" id="ARBA00022676"/>
    </source>
</evidence>
<keyword evidence="12" id="KW-0119">Carbohydrate metabolism</keyword>
<proteinExistence type="inferred from homology"/>
<keyword evidence="9" id="KW-0472">Membrane</keyword>
<dbReference type="GO" id="GO:0009507">
    <property type="term" value="C:chloroplast"/>
    <property type="evidence" value="ECO:0007669"/>
    <property type="project" value="TreeGrafter"/>
</dbReference>
<gene>
    <name evidence="14" type="ORF">Scaly_0930000</name>
</gene>
<dbReference type="GO" id="GO:0016020">
    <property type="term" value="C:membrane"/>
    <property type="evidence" value="ECO:0007669"/>
    <property type="project" value="UniProtKB-SubCell"/>
</dbReference>
<evidence type="ECO:0000313" key="14">
    <source>
        <dbReference type="EMBL" id="KAL0372484.1"/>
    </source>
</evidence>
<dbReference type="Pfam" id="PF10250">
    <property type="entry name" value="O-FucT"/>
    <property type="match status" value="1"/>
</dbReference>
<dbReference type="AlphaFoldDB" id="A0AAW2QXY7"/>
<protein>
    <recommendedName>
        <fullName evidence="13">O-fucosyltransferase family protein</fullName>
    </recommendedName>
</protein>
<keyword evidence="11" id="KW-0294">Fucose metabolism</keyword>
<evidence type="ECO:0000256" key="11">
    <source>
        <dbReference type="ARBA" id="ARBA00023253"/>
    </source>
</evidence>
<evidence type="ECO:0000256" key="1">
    <source>
        <dbReference type="ARBA" id="ARBA00004606"/>
    </source>
</evidence>
<keyword evidence="6" id="KW-0812">Transmembrane</keyword>
<keyword evidence="10" id="KW-0325">Glycoprotein</keyword>
<evidence type="ECO:0000256" key="13">
    <source>
        <dbReference type="ARBA" id="ARBA00030350"/>
    </source>
</evidence>
<organism evidence="14">
    <name type="scientific">Sesamum calycinum</name>
    <dbReference type="NCBI Taxonomy" id="2727403"/>
    <lineage>
        <taxon>Eukaryota</taxon>
        <taxon>Viridiplantae</taxon>
        <taxon>Streptophyta</taxon>
        <taxon>Embryophyta</taxon>
        <taxon>Tracheophyta</taxon>
        <taxon>Spermatophyta</taxon>
        <taxon>Magnoliopsida</taxon>
        <taxon>eudicotyledons</taxon>
        <taxon>Gunneridae</taxon>
        <taxon>Pentapetalae</taxon>
        <taxon>asterids</taxon>
        <taxon>lamiids</taxon>
        <taxon>Lamiales</taxon>
        <taxon>Pedaliaceae</taxon>
        <taxon>Sesamum</taxon>
    </lineage>
</organism>
<evidence type="ECO:0000256" key="7">
    <source>
        <dbReference type="ARBA" id="ARBA00022968"/>
    </source>
</evidence>
<keyword evidence="8" id="KW-1133">Transmembrane helix</keyword>
<accession>A0AAW2QXY7</accession>
<comment type="subcellular location">
    <subcellularLocation>
        <location evidence="1">Membrane</location>
        <topology evidence="1">Single-pass type II membrane protein</topology>
    </subcellularLocation>
</comment>
<evidence type="ECO:0000256" key="5">
    <source>
        <dbReference type="ARBA" id="ARBA00022679"/>
    </source>
</evidence>
<evidence type="ECO:0000256" key="9">
    <source>
        <dbReference type="ARBA" id="ARBA00023136"/>
    </source>
</evidence>